<evidence type="ECO:0000256" key="1">
    <source>
        <dbReference type="ARBA" id="ARBA00004141"/>
    </source>
</evidence>
<evidence type="ECO:0000256" key="3">
    <source>
        <dbReference type="ARBA" id="ARBA00022989"/>
    </source>
</evidence>
<reference evidence="6 7" key="1">
    <citation type="submission" date="2016-10" db="EMBL/GenBank/DDBJ databases">
        <authorList>
            <person name="de Groot N.N."/>
        </authorList>
    </citation>
    <scope>NUCLEOTIDE SEQUENCE [LARGE SCALE GENOMIC DNA]</scope>
    <source>
        <strain evidence="6 7">DSM 26915</strain>
    </source>
</reference>
<keyword evidence="4 5" id="KW-0472">Membrane</keyword>
<feature type="transmembrane region" description="Helical" evidence="5">
    <location>
        <begin position="21"/>
        <end position="48"/>
    </location>
</feature>
<sequence>MIISAFSKTLGQLGDPRFRRVLLLGIGCALLLLGVIYAVFVTLVGWFTPDVVTLPLVGEVRWIDDLTSWGSAILMFVLSIFLMVPVASAMTGIFVEDVAQAVEDKHYPSLPAAQKVSLSDTLRDTGVFLGVLIGANIVALILYIFFSPFALFIFWGLNGFLLGREYFTMAAMRRVGRAEAKAMRRRHMPTIWAAGTLMAMPLSVPLINLVIPILGAATFTHLFHQLRRKTGSGY</sequence>
<gene>
    <name evidence="6" type="ORF">SAMN04488045_3836</name>
</gene>
<evidence type="ECO:0000313" key="7">
    <source>
        <dbReference type="Proteomes" id="UP000236752"/>
    </source>
</evidence>
<evidence type="ECO:0000313" key="6">
    <source>
        <dbReference type="EMBL" id="SEG65094.1"/>
    </source>
</evidence>
<evidence type="ECO:0000256" key="5">
    <source>
        <dbReference type="SAM" id="Phobius"/>
    </source>
</evidence>
<dbReference type="InterPro" id="IPR059112">
    <property type="entry name" value="CysZ/EI24"/>
</dbReference>
<accession>A0A1H6BWL3</accession>
<keyword evidence="7" id="KW-1185">Reference proteome</keyword>
<feature type="transmembrane region" description="Helical" evidence="5">
    <location>
        <begin position="191"/>
        <end position="214"/>
    </location>
</feature>
<name>A0A1H6BWL3_9RHOB</name>
<evidence type="ECO:0000256" key="4">
    <source>
        <dbReference type="ARBA" id="ARBA00023136"/>
    </source>
</evidence>
<organism evidence="6 7">
    <name type="scientific">Thalassococcus halodurans</name>
    <dbReference type="NCBI Taxonomy" id="373675"/>
    <lineage>
        <taxon>Bacteria</taxon>
        <taxon>Pseudomonadati</taxon>
        <taxon>Pseudomonadota</taxon>
        <taxon>Alphaproteobacteria</taxon>
        <taxon>Rhodobacterales</taxon>
        <taxon>Roseobacteraceae</taxon>
        <taxon>Thalassococcus</taxon>
    </lineage>
</organism>
<keyword evidence="3 5" id="KW-1133">Transmembrane helix</keyword>
<proteinExistence type="predicted"/>
<dbReference type="RefSeq" id="WP_103911930.1">
    <property type="nucleotide sequence ID" value="NZ_FNUZ01000010.1"/>
</dbReference>
<dbReference type="Pfam" id="PF07264">
    <property type="entry name" value="EI24"/>
    <property type="match status" value="1"/>
</dbReference>
<evidence type="ECO:0000256" key="2">
    <source>
        <dbReference type="ARBA" id="ARBA00022692"/>
    </source>
</evidence>
<feature type="transmembrane region" description="Helical" evidence="5">
    <location>
        <begin position="152"/>
        <end position="171"/>
    </location>
</feature>
<dbReference type="OrthoDB" id="5421146at2"/>
<feature type="transmembrane region" description="Helical" evidence="5">
    <location>
        <begin position="127"/>
        <end position="146"/>
    </location>
</feature>
<keyword evidence="2 5" id="KW-0812">Transmembrane</keyword>
<feature type="transmembrane region" description="Helical" evidence="5">
    <location>
        <begin position="68"/>
        <end position="95"/>
    </location>
</feature>
<dbReference type="Proteomes" id="UP000236752">
    <property type="component" value="Unassembled WGS sequence"/>
</dbReference>
<dbReference type="EMBL" id="FNUZ01000010">
    <property type="protein sequence ID" value="SEG65094.1"/>
    <property type="molecule type" value="Genomic_DNA"/>
</dbReference>
<comment type="subcellular location">
    <subcellularLocation>
        <location evidence="1">Membrane</location>
        <topology evidence="1">Multi-pass membrane protein</topology>
    </subcellularLocation>
</comment>
<dbReference type="AlphaFoldDB" id="A0A1H6BWL3"/>
<protein>
    <submittedName>
        <fullName evidence="6">Uncharacterized protein involved in cysteine biosynthesis</fullName>
    </submittedName>
</protein>